<dbReference type="Pfam" id="PF00632">
    <property type="entry name" value="HECT"/>
    <property type="match status" value="1"/>
</dbReference>
<dbReference type="GO" id="GO:0061630">
    <property type="term" value="F:ubiquitin protein ligase activity"/>
    <property type="evidence" value="ECO:0007669"/>
    <property type="project" value="TreeGrafter"/>
</dbReference>
<dbReference type="EMBL" id="JARYMX010000002">
    <property type="protein sequence ID" value="KAJ9562638.1"/>
    <property type="molecule type" value="Genomic_DNA"/>
</dbReference>
<dbReference type="Gene3D" id="3.90.1750.10">
    <property type="entry name" value="Hect, E3 ligase catalytic domains"/>
    <property type="match status" value="1"/>
</dbReference>
<comment type="caution">
    <text evidence="3">The sequence shown here is derived from an EMBL/GenBank/DDBJ whole genome shotgun (WGS) entry which is preliminary data.</text>
</comment>
<sequence length="184" mass="21706">MWHFRKNIRVTKEMKHEYADVVEHKLANAICPQINSFSDRFNELIPQEAFPCSIKNLELLINGLEKSIDLGTVYLTFTKRKDMLAYIRIPENALSPGTQRLLPFIEIFLVLCERLRDKGYDDTSSDSAMTFARFAEKHWWILNAFVRQNPRMLENSLSMLLKAPRLMDFDNKRFYFRSKVLLPV</sequence>
<name>A0AA38TT37_9ASTR</name>
<accession>A0AA38TT37</accession>
<evidence type="ECO:0000313" key="4">
    <source>
        <dbReference type="Proteomes" id="UP001172457"/>
    </source>
</evidence>
<dbReference type="GO" id="GO:0000209">
    <property type="term" value="P:protein polyubiquitination"/>
    <property type="evidence" value="ECO:0007669"/>
    <property type="project" value="TreeGrafter"/>
</dbReference>
<keyword evidence="1" id="KW-0808">Transferase</keyword>
<gene>
    <name evidence="3" type="ORF">OSB04_007798</name>
</gene>
<reference evidence="3" key="1">
    <citation type="submission" date="2023-03" db="EMBL/GenBank/DDBJ databases">
        <title>Chromosome-scale reference genome and RAD-based genetic map of yellow starthistle (Centaurea solstitialis) reveal putative structural variation and QTLs associated with invader traits.</title>
        <authorList>
            <person name="Reatini B."/>
            <person name="Cang F.A."/>
            <person name="Jiang Q."/>
            <person name="Mckibben M.T.W."/>
            <person name="Barker M.S."/>
            <person name="Rieseberg L.H."/>
            <person name="Dlugosch K.M."/>
        </authorList>
    </citation>
    <scope>NUCLEOTIDE SEQUENCE</scope>
    <source>
        <strain evidence="3">CAN-66</strain>
        <tissue evidence="3">Leaf</tissue>
    </source>
</reference>
<dbReference type="InterPro" id="IPR000569">
    <property type="entry name" value="HECT_dom"/>
</dbReference>
<proteinExistence type="predicted"/>
<protein>
    <recommendedName>
        <fullName evidence="2">HECT domain-containing protein</fullName>
    </recommendedName>
</protein>
<dbReference type="PANTHER" id="PTHR11254">
    <property type="entry name" value="HECT DOMAIN UBIQUITIN-PROTEIN LIGASE"/>
    <property type="match status" value="1"/>
</dbReference>
<dbReference type="InterPro" id="IPR050409">
    <property type="entry name" value="E3_ubiq-protein_ligase"/>
</dbReference>
<dbReference type="PANTHER" id="PTHR11254:SF67">
    <property type="entry name" value="E3 UBIQUITIN-PROTEIN LIGASE HUWE1"/>
    <property type="match status" value="1"/>
</dbReference>
<dbReference type="AlphaFoldDB" id="A0AA38TT37"/>
<dbReference type="GO" id="GO:0005737">
    <property type="term" value="C:cytoplasm"/>
    <property type="evidence" value="ECO:0007669"/>
    <property type="project" value="TreeGrafter"/>
</dbReference>
<keyword evidence="4" id="KW-1185">Reference proteome</keyword>
<organism evidence="3 4">
    <name type="scientific">Centaurea solstitialis</name>
    <name type="common">yellow star-thistle</name>
    <dbReference type="NCBI Taxonomy" id="347529"/>
    <lineage>
        <taxon>Eukaryota</taxon>
        <taxon>Viridiplantae</taxon>
        <taxon>Streptophyta</taxon>
        <taxon>Embryophyta</taxon>
        <taxon>Tracheophyta</taxon>
        <taxon>Spermatophyta</taxon>
        <taxon>Magnoliopsida</taxon>
        <taxon>eudicotyledons</taxon>
        <taxon>Gunneridae</taxon>
        <taxon>Pentapetalae</taxon>
        <taxon>asterids</taxon>
        <taxon>campanulids</taxon>
        <taxon>Asterales</taxon>
        <taxon>Asteraceae</taxon>
        <taxon>Carduoideae</taxon>
        <taxon>Cardueae</taxon>
        <taxon>Centaureinae</taxon>
        <taxon>Centaurea</taxon>
    </lineage>
</organism>
<evidence type="ECO:0000256" key="1">
    <source>
        <dbReference type="ARBA" id="ARBA00022679"/>
    </source>
</evidence>
<dbReference type="GO" id="GO:0006511">
    <property type="term" value="P:ubiquitin-dependent protein catabolic process"/>
    <property type="evidence" value="ECO:0007669"/>
    <property type="project" value="TreeGrafter"/>
</dbReference>
<dbReference type="Gene3D" id="3.30.2160.10">
    <property type="entry name" value="Hect, E3 ligase catalytic domain"/>
    <property type="match status" value="1"/>
</dbReference>
<feature type="domain" description="HECT" evidence="2">
    <location>
        <begin position="6"/>
        <end position="71"/>
    </location>
</feature>
<evidence type="ECO:0000259" key="2">
    <source>
        <dbReference type="Pfam" id="PF00632"/>
    </source>
</evidence>
<dbReference type="Proteomes" id="UP001172457">
    <property type="component" value="Chromosome 2"/>
</dbReference>
<evidence type="ECO:0000313" key="3">
    <source>
        <dbReference type="EMBL" id="KAJ9562638.1"/>
    </source>
</evidence>